<feature type="compositionally biased region" description="Low complexity" evidence="6">
    <location>
        <begin position="119"/>
        <end position="130"/>
    </location>
</feature>
<dbReference type="CDD" id="cd12148">
    <property type="entry name" value="fungal_TF_MHR"/>
    <property type="match status" value="1"/>
</dbReference>
<dbReference type="GO" id="GO:0006351">
    <property type="term" value="P:DNA-templated transcription"/>
    <property type="evidence" value="ECO:0007669"/>
    <property type="project" value="InterPro"/>
</dbReference>
<feature type="domain" description="Xylanolytic transcriptional activator regulatory" evidence="8">
    <location>
        <begin position="227"/>
        <end position="310"/>
    </location>
</feature>
<evidence type="ECO:0000256" key="6">
    <source>
        <dbReference type="SAM" id="MobiDB-lite"/>
    </source>
</evidence>
<keyword evidence="7" id="KW-0732">Signal</keyword>
<evidence type="ECO:0000313" key="9">
    <source>
        <dbReference type="EMBL" id="KAH7143582.1"/>
    </source>
</evidence>
<dbReference type="PANTHER" id="PTHR47338:SF10">
    <property type="entry name" value="TRANSCRIPTION FACTOR DOMAIN-CONTAINING PROTEIN-RELATED"/>
    <property type="match status" value="1"/>
</dbReference>
<evidence type="ECO:0000256" key="5">
    <source>
        <dbReference type="ARBA" id="ARBA00023242"/>
    </source>
</evidence>
<dbReference type="GO" id="GO:0003677">
    <property type="term" value="F:DNA binding"/>
    <property type="evidence" value="ECO:0007669"/>
    <property type="project" value="InterPro"/>
</dbReference>
<protein>
    <recommendedName>
        <fullName evidence="8">Xylanolytic transcriptional activator regulatory domain-containing protein</fullName>
    </recommendedName>
</protein>
<organism evidence="9 10">
    <name type="scientific">Dactylonectria macrodidyma</name>
    <dbReference type="NCBI Taxonomy" id="307937"/>
    <lineage>
        <taxon>Eukaryota</taxon>
        <taxon>Fungi</taxon>
        <taxon>Dikarya</taxon>
        <taxon>Ascomycota</taxon>
        <taxon>Pezizomycotina</taxon>
        <taxon>Sordariomycetes</taxon>
        <taxon>Hypocreomycetidae</taxon>
        <taxon>Hypocreales</taxon>
        <taxon>Nectriaceae</taxon>
        <taxon>Dactylonectria</taxon>
    </lineage>
</organism>
<keyword evidence="4" id="KW-0804">Transcription</keyword>
<keyword evidence="5" id="KW-0539">Nucleus</keyword>
<comment type="caution">
    <text evidence="9">The sequence shown here is derived from an EMBL/GenBank/DDBJ whole genome shotgun (WGS) entry which is preliminary data.</text>
</comment>
<evidence type="ECO:0000313" key="10">
    <source>
        <dbReference type="Proteomes" id="UP000738349"/>
    </source>
</evidence>
<dbReference type="InterPro" id="IPR050815">
    <property type="entry name" value="TF_fung"/>
</dbReference>
<reference evidence="9" key="1">
    <citation type="journal article" date="2021" name="Nat. Commun.">
        <title>Genetic determinants of endophytism in the Arabidopsis root mycobiome.</title>
        <authorList>
            <person name="Mesny F."/>
            <person name="Miyauchi S."/>
            <person name="Thiergart T."/>
            <person name="Pickel B."/>
            <person name="Atanasova L."/>
            <person name="Karlsson M."/>
            <person name="Huettel B."/>
            <person name="Barry K.W."/>
            <person name="Haridas S."/>
            <person name="Chen C."/>
            <person name="Bauer D."/>
            <person name="Andreopoulos W."/>
            <person name="Pangilinan J."/>
            <person name="LaButti K."/>
            <person name="Riley R."/>
            <person name="Lipzen A."/>
            <person name="Clum A."/>
            <person name="Drula E."/>
            <person name="Henrissat B."/>
            <person name="Kohler A."/>
            <person name="Grigoriev I.V."/>
            <person name="Martin F.M."/>
            <person name="Hacquard S."/>
        </authorList>
    </citation>
    <scope>NUCLEOTIDE SEQUENCE</scope>
    <source>
        <strain evidence="9">MPI-CAGE-AT-0147</strain>
    </source>
</reference>
<sequence length="586" mass="65483">MILLLALSGASFAGSATESPVFSTHLSCLSILGSTPVVAARVRRTTTSQRKREPAVRVQNADLARRVVSAAARGACKDLMVRPFGYVPPSVATTSSVHRAKQFPEPSTVETASTPRPVASSGSSTLAGSESSHDARSRTKHSTIPNFLPGEEQHLRDLVLTLLTITTKLIGVKLASGGSDLDSYIDLMLSSGLHQENMCGDSPSIDQFRKACLLAFYEFHQFPGQQAWVRIGKLTRMAYWIGLDRLDRLENSHLRDPSWGTMGQDELEDWRLVWWFIYRLDTYANLSSGTPYLIDERLMRTALMCDQQLDCQPESQQSRQGPKPYLPPHPGGLWQLIPTITSDSPQTSLFNLHIITATATRHVGRALQLHMMMGPSGETATSLADLERSLSALRLSLPKNYLNPMRNAFLNETRSDHHLRLVTVLHLLMARLLISIMNCSSFDEGDEWLLSWQKVLETCQDMASISEQWNSAFTLSVDPAVSFIIFTGLIFVDLHKKFTGATDSSLQSNLEHCEMVLLLLLEQFANTWTLPRLLLLSFKGFREMMMGPLSYFHIQSILVRFEAPLHPRWLQFLSTAPADLETELVL</sequence>
<name>A0A9P9J6G3_9HYPO</name>
<dbReference type="GO" id="GO:0005634">
    <property type="term" value="C:nucleus"/>
    <property type="evidence" value="ECO:0007669"/>
    <property type="project" value="UniProtKB-SubCell"/>
</dbReference>
<dbReference type="GO" id="GO:0000981">
    <property type="term" value="F:DNA-binding transcription factor activity, RNA polymerase II-specific"/>
    <property type="evidence" value="ECO:0007669"/>
    <property type="project" value="InterPro"/>
</dbReference>
<feature type="region of interest" description="Disordered" evidence="6">
    <location>
        <begin position="95"/>
        <end position="148"/>
    </location>
</feature>
<proteinExistence type="predicted"/>
<evidence type="ECO:0000256" key="7">
    <source>
        <dbReference type="SAM" id="SignalP"/>
    </source>
</evidence>
<dbReference type="InterPro" id="IPR007219">
    <property type="entry name" value="XnlR_reg_dom"/>
</dbReference>
<evidence type="ECO:0000256" key="1">
    <source>
        <dbReference type="ARBA" id="ARBA00004123"/>
    </source>
</evidence>
<evidence type="ECO:0000256" key="2">
    <source>
        <dbReference type="ARBA" id="ARBA00022723"/>
    </source>
</evidence>
<dbReference type="PANTHER" id="PTHR47338">
    <property type="entry name" value="ZN(II)2CYS6 TRANSCRIPTION FACTOR (EUROFUNG)-RELATED"/>
    <property type="match status" value="1"/>
</dbReference>
<evidence type="ECO:0000256" key="3">
    <source>
        <dbReference type="ARBA" id="ARBA00023015"/>
    </source>
</evidence>
<keyword evidence="2" id="KW-0479">Metal-binding</keyword>
<evidence type="ECO:0000259" key="8">
    <source>
        <dbReference type="SMART" id="SM00906"/>
    </source>
</evidence>
<gene>
    <name evidence="9" type="ORF">EDB81DRAFT_842828</name>
</gene>
<keyword evidence="3" id="KW-0805">Transcription regulation</keyword>
<dbReference type="AlphaFoldDB" id="A0A9P9J6G3"/>
<dbReference type="Proteomes" id="UP000738349">
    <property type="component" value="Unassembled WGS sequence"/>
</dbReference>
<dbReference type="EMBL" id="JAGMUV010000009">
    <property type="protein sequence ID" value="KAH7143582.1"/>
    <property type="molecule type" value="Genomic_DNA"/>
</dbReference>
<feature type="chain" id="PRO_5040407595" description="Xylanolytic transcriptional activator regulatory domain-containing protein" evidence="7">
    <location>
        <begin position="18"/>
        <end position="586"/>
    </location>
</feature>
<dbReference type="SMART" id="SM00906">
    <property type="entry name" value="Fungal_trans"/>
    <property type="match status" value="1"/>
</dbReference>
<dbReference type="OrthoDB" id="3362851at2759"/>
<dbReference type="GO" id="GO:0008270">
    <property type="term" value="F:zinc ion binding"/>
    <property type="evidence" value="ECO:0007669"/>
    <property type="project" value="InterPro"/>
</dbReference>
<evidence type="ECO:0000256" key="4">
    <source>
        <dbReference type="ARBA" id="ARBA00023163"/>
    </source>
</evidence>
<dbReference type="Pfam" id="PF04082">
    <property type="entry name" value="Fungal_trans"/>
    <property type="match status" value="1"/>
</dbReference>
<feature type="signal peptide" evidence="7">
    <location>
        <begin position="1"/>
        <end position="17"/>
    </location>
</feature>
<keyword evidence="10" id="KW-1185">Reference proteome</keyword>
<comment type="subcellular location">
    <subcellularLocation>
        <location evidence="1">Nucleus</location>
    </subcellularLocation>
</comment>
<accession>A0A9P9J6G3</accession>